<proteinExistence type="predicted"/>
<dbReference type="Pfam" id="PF10783">
    <property type="entry name" value="DUF2599"/>
    <property type="match status" value="1"/>
</dbReference>
<keyword evidence="3" id="KW-1185">Reference proteome</keyword>
<accession>A0A1X2EMY9</accession>
<dbReference type="InterPro" id="IPR019719">
    <property type="entry name" value="DUF2599"/>
</dbReference>
<dbReference type="RefSeq" id="WP_085109139.1">
    <property type="nucleotide sequence ID" value="NZ_JACKSN010000029.1"/>
</dbReference>
<dbReference type="EMBL" id="LQPZ01000013">
    <property type="protein sequence ID" value="ORX07024.1"/>
    <property type="molecule type" value="Genomic_DNA"/>
</dbReference>
<comment type="caution">
    <text evidence="2">The sequence shown here is derived from an EMBL/GenBank/DDBJ whole genome shotgun (WGS) entry which is preliminary data.</text>
</comment>
<organism evidence="2 3">
    <name type="scientific">Mycolicibacillus trivialis</name>
    <dbReference type="NCBI Taxonomy" id="1798"/>
    <lineage>
        <taxon>Bacteria</taxon>
        <taxon>Bacillati</taxon>
        <taxon>Actinomycetota</taxon>
        <taxon>Actinomycetes</taxon>
        <taxon>Mycobacteriales</taxon>
        <taxon>Mycobacteriaceae</taxon>
        <taxon>Mycolicibacillus</taxon>
    </lineage>
</organism>
<dbReference type="Proteomes" id="UP000193090">
    <property type="component" value="Unassembled WGS sequence"/>
</dbReference>
<gene>
    <name evidence="2" type="ORF">AWC30_05545</name>
</gene>
<dbReference type="AlphaFoldDB" id="A0A1X2EMY9"/>
<evidence type="ECO:0000256" key="1">
    <source>
        <dbReference type="SAM" id="SignalP"/>
    </source>
</evidence>
<reference evidence="2 3" key="1">
    <citation type="submission" date="2016-01" db="EMBL/GenBank/DDBJ databases">
        <title>The new phylogeny of the genus Mycobacterium.</title>
        <authorList>
            <person name="Tarcisio F."/>
            <person name="Conor M."/>
            <person name="Antonella G."/>
            <person name="Elisabetta G."/>
            <person name="Giulia F.S."/>
            <person name="Sara T."/>
            <person name="Anna F."/>
            <person name="Clotilde B."/>
            <person name="Roberto B."/>
            <person name="Veronica D.S."/>
            <person name="Fabio R."/>
            <person name="Monica P."/>
            <person name="Olivier J."/>
            <person name="Enrico T."/>
            <person name="Nicola S."/>
        </authorList>
    </citation>
    <scope>NUCLEOTIDE SEQUENCE [LARGE SCALE GENOMIC DNA]</scope>
    <source>
        <strain evidence="2 3">DSM 44153</strain>
    </source>
</reference>
<evidence type="ECO:0000313" key="2">
    <source>
        <dbReference type="EMBL" id="ORX07024.1"/>
    </source>
</evidence>
<dbReference type="STRING" id="1798.AWC30_05545"/>
<protein>
    <recommendedName>
        <fullName evidence="4">DUF2599 domain-containing protein</fullName>
    </recommendedName>
</protein>
<feature type="signal peptide" evidence="1">
    <location>
        <begin position="1"/>
        <end position="22"/>
    </location>
</feature>
<feature type="chain" id="PRO_5013185542" description="DUF2599 domain-containing protein" evidence="1">
    <location>
        <begin position="23"/>
        <end position="132"/>
    </location>
</feature>
<name>A0A1X2EMY9_9MYCO</name>
<sequence length="132" mass="14097">MRVILAALTAAPILLTGVPAHAEAGPALIDHVEWTDWQGLASLRVYPLPAGRAAAARLGATGDGERAWSEVLAQAPDAGSPGMREQFLCHWQYAELAQPGKTSWNLEPWRPVVDEATMLDAGCNPGAEEEPF</sequence>
<keyword evidence="1" id="KW-0732">Signal</keyword>
<dbReference type="OrthoDB" id="4412570at2"/>
<evidence type="ECO:0008006" key="4">
    <source>
        <dbReference type="Google" id="ProtNLM"/>
    </source>
</evidence>
<evidence type="ECO:0000313" key="3">
    <source>
        <dbReference type="Proteomes" id="UP000193090"/>
    </source>
</evidence>